<proteinExistence type="predicted"/>
<evidence type="ECO:0000313" key="1">
    <source>
        <dbReference type="EMBL" id="KAK8200693.1"/>
    </source>
</evidence>
<accession>A0ACC3S6M7</accession>
<dbReference type="EMBL" id="JAMKPW020000038">
    <property type="protein sequence ID" value="KAK8200693.1"/>
    <property type="molecule type" value="Genomic_DNA"/>
</dbReference>
<sequence>MSAMSRMPVVAGTLSIGALLAGLAGSSSLRSFLSRYLHVALPGYVWKTLVVLFAVVNLKSLPFVWHYRVFRGILYHLFLSPHPLTRRTLFTPLITTSYTSPLEVDYNLHKSNSTYFSDLDVARAHYVGALLATSNARLRAGDLEGLPEVVKSGEVKGRWVIALGAVACVFQREIAPMEGFEVWTRLLAWDRKWIYIISHVVRKGAVKPSRYHSQPWKKGRKSSGKGNGDKAGDDEAEERKEREKMKKAVFASSIAKYVCKKGRLTIPPEIALDRSRLLPPRPAGVSPPQVGVSTADTPDRTATPVPQLASPENLAAEVGVKLATQAAAAAEGAKRELGAEKETEGEEELMTWEEVEQERLRGLAIAEKFEALSAMHDEFGRDDEVVGKYDDFLF</sequence>
<organism evidence="1 2">
    <name type="scientific">Zalaria obscura</name>
    <dbReference type="NCBI Taxonomy" id="2024903"/>
    <lineage>
        <taxon>Eukaryota</taxon>
        <taxon>Fungi</taxon>
        <taxon>Dikarya</taxon>
        <taxon>Ascomycota</taxon>
        <taxon>Pezizomycotina</taxon>
        <taxon>Dothideomycetes</taxon>
        <taxon>Dothideomycetidae</taxon>
        <taxon>Dothideales</taxon>
        <taxon>Zalariaceae</taxon>
        <taxon>Zalaria</taxon>
    </lineage>
</organism>
<name>A0ACC3S6M7_9PEZI</name>
<gene>
    <name evidence="1" type="ORF">M8818_006008</name>
</gene>
<keyword evidence="2" id="KW-1185">Reference proteome</keyword>
<reference evidence="1" key="1">
    <citation type="submission" date="2024-02" db="EMBL/GenBank/DDBJ databases">
        <title>Metagenome Assembled Genome of Zalaria obscura JY119.</title>
        <authorList>
            <person name="Vighnesh L."/>
            <person name="Jagadeeshwari U."/>
            <person name="Venkata Ramana C."/>
            <person name="Sasikala C."/>
        </authorList>
    </citation>
    <scope>NUCLEOTIDE SEQUENCE</scope>
    <source>
        <strain evidence="1">JY119</strain>
    </source>
</reference>
<comment type="caution">
    <text evidence="1">The sequence shown here is derived from an EMBL/GenBank/DDBJ whole genome shotgun (WGS) entry which is preliminary data.</text>
</comment>
<evidence type="ECO:0000313" key="2">
    <source>
        <dbReference type="Proteomes" id="UP001320706"/>
    </source>
</evidence>
<dbReference type="Proteomes" id="UP001320706">
    <property type="component" value="Unassembled WGS sequence"/>
</dbReference>
<protein>
    <submittedName>
        <fullName evidence="1">Uncharacterized protein</fullName>
    </submittedName>
</protein>